<dbReference type="InterPro" id="IPR006896">
    <property type="entry name" value="Sec23/24_trunk_dom"/>
</dbReference>
<evidence type="ECO:0000313" key="4">
    <source>
        <dbReference type="EMBL" id="KAJ8465903.1"/>
    </source>
</evidence>
<gene>
    <name evidence="4" type="ORF">OPV22_028455</name>
</gene>
<dbReference type="PANTHER" id="PTHR13803">
    <property type="entry name" value="SEC24-RELATED PROTEIN"/>
    <property type="match status" value="1"/>
</dbReference>
<feature type="domain" description="Sec23/Sec24 trunk" evidence="1">
    <location>
        <begin position="72"/>
        <end position="278"/>
    </location>
</feature>
<name>A0AAV8Q8F5_ENSVE</name>
<dbReference type="GO" id="GO:0000149">
    <property type="term" value="F:SNARE binding"/>
    <property type="evidence" value="ECO:0007669"/>
    <property type="project" value="TreeGrafter"/>
</dbReference>
<dbReference type="Gene3D" id="3.40.50.410">
    <property type="entry name" value="von Willebrand factor, type A domain"/>
    <property type="match status" value="1"/>
</dbReference>
<dbReference type="EMBL" id="JAQQAF010000008">
    <property type="protein sequence ID" value="KAJ8465903.1"/>
    <property type="molecule type" value="Genomic_DNA"/>
</dbReference>
<evidence type="ECO:0000259" key="2">
    <source>
        <dbReference type="Pfam" id="PF04815"/>
    </source>
</evidence>
<evidence type="ECO:0008006" key="6">
    <source>
        <dbReference type="Google" id="ProtNLM"/>
    </source>
</evidence>
<organism evidence="4 5">
    <name type="scientific">Ensete ventricosum</name>
    <name type="common">Abyssinian banana</name>
    <name type="synonym">Musa ensete</name>
    <dbReference type="NCBI Taxonomy" id="4639"/>
    <lineage>
        <taxon>Eukaryota</taxon>
        <taxon>Viridiplantae</taxon>
        <taxon>Streptophyta</taxon>
        <taxon>Embryophyta</taxon>
        <taxon>Tracheophyta</taxon>
        <taxon>Spermatophyta</taxon>
        <taxon>Magnoliopsida</taxon>
        <taxon>Liliopsida</taxon>
        <taxon>Zingiberales</taxon>
        <taxon>Musaceae</taxon>
        <taxon>Ensete</taxon>
    </lineage>
</organism>
<dbReference type="Gene3D" id="1.20.120.730">
    <property type="entry name" value="Sec23/Sec24 helical domain"/>
    <property type="match status" value="1"/>
</dbReference>
<keyword evidence="5" id="KW-1185">Reference proteome</keyword>
<dbReference type="GO" id="GO:0070971">
    <property type="term" value="C:endoplasmic reticulum exit site"/>
    <property type="evidence" value="ECO:0007669"/>
    <property type="project" value="TreeGrafter"/>
</dbReference>
<dbReference type="GO" id="GO:0006886">
    <property type="term" value="P:intracellular protein transport"/>
    <property type="evidence" value="ECO:0007669"/>
    <property type="project" value="InterPro"/>
</dbReference>
<dbReference type="SUPFAM" id="SSF81995">
    <property type="entry name" value="beta-sandwich domain of Sec23/24"/>
    <property type="match status" value="1"/>
</dbReference>
<reference evidence="4 5" key="1">
    <citation type="submission" date="2022-12" db="EMBL/GenBank/DDBJ databases">
        <title>Chromosome-scale assembly of the Ensete ventricosum genome.</title>
        <authorList>
            <person name="Dussert Y."/>
            <person name="Stocks J."/>
            <person name="Wendawek A."/>
            <person name="Woldeyes F."/>
            <person name="Nichols R.A."/>
            <person name="Borrell J.S."/>
        </authorList>
    </citation>
    <scope>NUCLEOTIDE SEQUENCE [LARGE SCALE GENOMIC DNA]</scope>
    <source>
        <strain evidence="5">cv. Maze</strain>
        <tissue evidence="4">Seeds</tissue>
    </source>
</reference>
<dbReference type="GO" id="GO:0030127">
    <property type="term" value="C:COPII vesicle coat"/>
    <property type="evidence" value="ECO:0007669"/>
    <property type="project" value="InterPro"/>
</dbReference>
<dbReference type="GO" id="GO:0090110">
    <property type="term" value="P:COPII-coated vesicle cargo loading"/>
    <property type="evidence" value="ECO:0007669"/>
    <property type="project" value="TreeGrafter"/>
</dbReference>
<sequence>MVNASSTVHLLLNVWDRIRLWDPTQLHEELQGVSSPPQPFFRLGLFHRPRLHPPTSTVGQTHNKLKNFSTSQIFSLPGFPQTQIGFITFDSTLHFHNLKSSLAQPQMLVVADLDDVFLPLPDDLLVNLSDSRHVVDAFLDSLPIMFQGTANVESAFGPALRAAFMVMSQVGGKLLIFQSALPSLGVGRLRLRGDDLRVYGTDKEHTLRLPEDPFYNQMAAEFTETQIAVDIYAFSEKYSDIASLGTLAKYTGGQVYHYPSFKAVIHRDKISYELARNLTRETAWEAVMHIRCGKGVRFTTYHGHCMLRSTDLLALPAVDCDKAFAMQLSLEETLMTSQTVYFQVALLYTSSSADTGAIISLLGRLAIENSLSQKLEDARQSMQLKLVKSLKEYRNLYVVQHRLGGRLIYPESLKLLPLYVLSLCRSTALRGGYADVPLDERCAAGYNRMILPIGRMLKLIYPCLFRIDERLLKNQKEIQETSKHFPDLSRVVVSEHDNEISKKLLRILRALREKDPLSYQSCHLVRQGEQPREGLMFLANLLEDQTAGCGGYVDWILQIFRQSQSS</sequence>
<protein>
    <recommendedName>
        <fullName evidence="6">Sec23/Sec24 trunk domain-containing protein</fullName>
    </recommendedName>
</protein>
<dbReference type="InterPro" id="IPR012990">
    <property type="entry name" value="Beta-sandwich_Sec23_24"/>
</dbReference>
<dbReference type="SUPFAM" id="SSF53300">
    <property type="entry name" value="vWA-like"/>
    <property type="match status" value="1"/>
</dbReference>
<dbReference type="Pfam" id="PF04811">
    <property type="entry name" value="Sec23_trunk"/>
    <property type="match status" value="1"/>
</dbReference>
<dbReference type="Pfam" id="PF04815">
    <property type="entry name" value="Sec23_helical"/>
    <property type="match status" value="1"/>
</dbReference>
<dbReference type="PANTHER" id="PTHR13803:SF39">
    <property type="entry name" value="SECRETORY 24AB, ISOFORM A"/>
    <property type="match status" value="1"/>
</dbReference>
<evidence type="ECO:0000313" key="5">
    <source>
        <dbReference type="Proteomes" id="UP001222027"/>
    </source>
</evidence>
<feature type="domain" description="Sec23/Sec24 beta-sandwich" evidence="3">
    <location>
        <begin position="283"/>
        <end position="352"/>
    </location>
</feature>
<dbReference type="AlphaFoldDB" id="A0AAV8Q8F5"/>
<dbReference type="SUPFAM" id="SSF81811">
    <property type="entry name" value="Helical domain of Sec23/24"/>
    <property type="match status" value="1"/>
</dbReference>
<dbReference type="InterPro" id="IPR006900">
    <property type="entry name" value="Sec23/24_helical_dom"/>
</dbReference>
<dbReference type="Pfam" id="PF08033">
    <property type="entry name" value="Sec23_BS"/>
    <property type="match status" value="1"/>
</dbReference>
<accession>A0AAV8Q8F5</accession>
<dbReference type="InterPro" id="IPR050550">
    <property type="entry name" value="SEC23_SEC24_subfamily"/>
</dbReference>
<dbReference type="InterPro" id="IPR036180">
    <property type="entry name" value="Gelsolin-like_dom_sf"/>
</dbReference>
<feature type="domain" description="Sec23/Sec24 helical" evidence="2">
    <location>
        <begin position="354"/>
        <end position="456"/>
    </location>
</feature>
<proteinExistence type="predicted"/>
<dbReference type="SUPFAM" id="SSF82754">
    <property type="entry name" value="C-terminal, gelsolin-like domain of Sec23/24"/>
    <property type="match status" value="1"/>
</dbReference>
<dbReference type="Proteomes" id="UP001222027">
    <property type="component" value="Unassembled WGS sequence"/>
</dbReference>
<dbReference type="InterPro" id="IPR036465">
    <property type="entry name" value="vWFA_dom_sf"/>
</dbReference>
<dbReference type="GO" id="GO:0008270">
    <property type="term" value="F:zinc ion binding"/>
    <property type="evidence" value="ECO:0007669"/>
    <property type="project" value="TreeGrafter"/>
</dbReference>
<evidence type="ECO:0000259" key="3">
    <source>
        <dbReference type="Pfam" id="PF08033"/>
    </source>
</evidence>
<comment type="caution">
    <text evidence="4">The sequence shown here is derived from an EMBL/GenBank/DDBJ whole genome shotgun (WGS) entry which is preliminary data.</text>
</comment>
<evidence type="ECO:0000259" key="1">
    <source>
        <dbReference type="Pfam" id="PF04811"/>
    </source>
</evidence>
<dbReference type="InterPro" id="IPR036175">
    <property type="entry name" value="Sec23/24_helical_dom_sf"/>
</dbReference>